<reference evidence="2 3" key="1">
    <citation type="submission" date="2020-08" db="EMBL/GenBank/DDBJ databases">
        <title>Genomic Encyclopedia of Type Strains, Phase III (KMG-III): the genomes of soil and plant-associated and newly described type strains.</title>
        <authorList>
            <person name="Whitman W."/>
        </authorList>
    </citation>
    <scope>NUCLEOTIDE SEQUENCE [LARGE SCALE GENOMIC DNA]</scope>
    <source>
        <strain evidence="2 3">CECT 8075</strain>
    </source>
</reference>
<dbReference type="RefSeq" id="WP_221224975.1">
    <property type="nucleotide sequence ID" value="NZ_JACHXU010000005.1"/>
</dbReference>
<evidence type="ECO:0000313" key="2">
    <source>
        <dbReference type="EMBL" id="MBB3206163.1"/>
    </source>
</evidence>
<feature type="region of interest" description="Disordered" evidence="1">
    <location>
        <begin position="446"/>
        <end position="465"/>
    </location>
</feature>
<dbReference type="AlphaFoldDB" id="A0A7W5DX45"/>
<keyword evidence="3" id="KW-1185">Reference proteome</keyword>
<organism evidence="2 3">
    <name type="scientific">Aporhodopirellula rubra</name>
    <dbReference type="NCBI Taxonomy" id="980271"/>
    <lineage>
        <taxon>Bacteria</taxon>
        <taxon>Pseudomonadati</taxon>
        <taxon>Planctomycetota</taxon>
        <taxon>Planctomycetia</taxon>
        <taxon>Pirellulales</taxon>
        <taxon>Pirellulaceae</taxon>
        <taxon>Aporhodopirellula</taxon>
    </lineage>
</organism>
<sequence length="561" mass="62017">MLKTRSDIWGVLPIFFSVVIIAFATASAGDTTSKPDTSSHTETDSKPTPVETAGYLLVPHEKLSEKYDAGFSLYVSAWPLLDKYPGNRFQTGLFGTWMFAKTDEKRSMETYSDIEGGLGWWRDTRFATETPKFIMGGVAKSFSEWANGPGAGKGRDWSKPQGKYGIAQLSPHVVWPPDGLNLEQGTCSQLFGYGYLPLPLTDAKQTTAGADVPTGDQSWTLFLNTGNFKGPVAFFTPYFFSKPSVKEPSYSGMFLDSRPANPNKAIQMETQYIPAFQSTDSKGVTYTRVAPTSFPRDAKGTSPVVHQATAYTRAALWDSVQEWFGGGEPVDGTVDTAASQVHSFAPAGGSTWRLYPRATPKEDKRPIRWNAFATPVTLGPTTYGYRWDERLTTETETEQGSLVTLPQYYRLDENTASKSEWVAVTPDEVPSDTGLADVEFVSPQRKPSEAYVTPDEPDSCWKTPGPSAGPFTTKLGDGSLLTYYWYRFADQPALLNADLTDAEREEMQTKVEKLHRTWKKDQEYLPPPREGELARLDAGVLVTPPAGMELGYVPIATRQEK</sequence>
<dbReference type="EMBL" id="JACHXU010000005">
    <property type="protein sequence ID" value="MBB3206163.1"/>
    <property type="molecule type" value="Genomic_DNA"/>
</dbReference>
<protein>
    <submittedName>
        <fullName evidence="2">Uncharacterized protein</fullName>
    </submittedName>
</protein>
<gene>
    <name evidence="2" type="ORF">FHS27_001971</name>
</gene>
<feature type="region of interest" description="Disordered" evidence="1">
    <location>
        <begin position="29"/>
        <end position="50"/>
    </location>
</feature>
<accession>A0A7W5DX45</accession>
<evidence type="ECO:0000256" key="1">
    <source>
        <dbReference type="SAM" id="MobiDB-lite"/>
    </source>
</evidence>
<name>A0A7W5DX45_9BACT</name>
<comment type="caution">
    <text evidence="2">The sequence shown here is derived from an EMBL/GenBank/DDBJ whole genome shotgun (WGS) entry which is preliminary data.</text>
</comment>
<proteinExistence type="predicted"/>
<evidence type="ECO:0000313" key="3">
    <source>
        <dbReference type="Proteomes" id="UP000536179"/>
    </source>
</evidence>
<dbReference type="Proteomes" id="UP000536179">
    <property type="component" value="Unassembled WGS sequence"/>
</dbReference>